<accession>A0A2G6EBK5</accession>
<organism evidence="1 2">
    <name type="scientific">candidate division KSB3 bacterium</name>
    <dbReference type="NCBI Taxonomy" id="2044937"/>
    <lineage>
        <taxon>Bacteria</taxon>
        <taxon>candidate division KSB3</taxon>
    </lineage>
</organism>
<dbReference type="Gene3D" id="1.10.1510.10">
    <property type="entry name" value="Uncharacterised protein YqeY/AIM41 PF09424, N-terminal domain"/>
    <property type="match status" value="1"/>
</dbReference>
<dbReference type="Proteomes" id="UP000229740">
    <property type="component" value="Unassembled WGS sequence"/>
</dbReference>
<name>A0A2G6EBK5_9BACT</name>
<dbReference type="GO" id="GO:0016740">
    <property type="term" value="F:transferase activity"/>
    <property type="evidence" value="ECO:0007669"/>
    <property type="project" value="UniProtKB-KW"/>
</dbReference>
<dbReference type="EMBL" id="PDPS01000020">
    <property type="protein sequence ID" value="PID59138.1"/>
    <property type="molecule type" value="Genomic_DNA"/>
</dbReference>
<dbReference type="InterPro" id="IPR003789">
    <property type="entry name" value="Asn/Gln_tRNA_amidoTrase-B-like"/>
</dbReference>
<dbReference type="InterPro" id="IPR023168">
    <property type="entry name" value="GatB_Yqey_C_2"/>
</dbReference>
<dbReference type="InterPro" id="IPR019004">
    <property type="entry name" value="YqeY/Aim41"/>
</dbReference>
<sequence length="147" mass="16858">MTLKDRLMQDMKEAMKQKAQIRLGTIRQIRSTIKNKEIELMEELDDEGIVKVISTLVKQHKDSIEQFTKGGRVDLAEKEDAELKVLEGYMPQQMSDKDVQALVREAIETLDVHSMKDMGKVMKYVMPKVQGRADGKLVNQYVKSFLG</sequence>
<dbReference type="AlphaFoldDB" id="A0A2G6EBK5"/>
<evidence type="ECO:0000313" key="2">
    <source>
        <dbReference type="Proteomes" id="UP000229740"/>
    </source>
</evidence>
<protein>
    <submittedName>
        <fullName evidence="1">Glutamyl-tRNA amidotransferase</fullName>
    </submittedName>
</protein>
<dbReference type="InterPro" id="IPR042184">
    <property type="entry name" value="YqeY/Aim41_N"/>
</dbReference>
<dbReference type="PANTHER" id="PTHR28055">
    <property type="entry name" value="ALTERED INHERITANCE OF MITOCHONDRIA PROTEIN 41, MITOCHONDRIAL"/>
    <property type="match status" value="1"/>
</dbReference>
<evidence type="ECO:0000313" key="1">
    <source>
        <dbReference type="EMBL" id="PID59138.1"/>
    </source>
</evidence>
<proteinExistence type="predicted"/>
<dbReference type="Pfam" id="PF09424">
    <property type="entry name" value="YqeY"/>
    <property type="match status" value="1"/>
</dbReference>
<comment type="caution">
    <text evidence="1">The sequence shown here is derived from an EMBL/GenBank/DDBJ whole genome shotgun (WGS) entry which is preliminary data.</text>
</comment>
<keyword evidence="1" id="KW-0808">Transferase</keyword>
<dbReference type="Gene3D" id="1.10.10.410">
    <property type="match status" value="1"/>
</dbReference>
<dbReference type="SUPFAM" id="SSF89095">
    <property type="entry name" value="GatB/YqeY motif"/>
    <property type="match status" value="1"/>
</dbReference>
<gene>
    <name evidence="1" type="ORF">CSB45_01675</name>
</gene>
<reference evidence="1 2" key="1">
    <citation type="submission" date="2017-10" db="EMBL/GenBank/DDBJ databases">
        <title>Novel microbial diversity and functional potential in the marine mammal oral microbiome.</title>
        <authorList>
            <person name="Dudek N.K."/>
            <person name="Sun C.L."/>
            <person name="Burstein D."/>
            <person name="Kantor R.S."/>
            <person name="Aliaga Goltsman D.S."/>
            <person name="Bik E.M."/>
            <person name="Thomas B.C."/>
            <person name="Banfield J.F."/>
            <person name="Relman D.A."/>
        </authorList>
    </citation>
    <scope>NUCLEOTIDE SEQUENCE [LARGE SCALE GENOMIC DNA]</scope>
    <source>
        <strain evidence="1">DOLZORAL124_49_17</strain>
    </source>
</reference>
<dbReference type="PANTHER" id="PTHR28055:SF1">
    <property type="entry name" value="ALTERED INHERITANCE OF MITOCHONDRIA PROTEIN 41, MITOCHONDRIAL"/>
    <property type="match status" value="1"/>
</dbReference>
<dbReference type="GO" id="GO:0016884">
    <property type="term" value="F:carbon-nitrogen ligase activity, with glutamine as amido-N-donor"/>
    <property type="evidence" value="ECO:0007669"/>
    <property type="project" value="InterPro"/>
</dbReference>